<sequence length="125" mass="13486">MEFVTSALLGGALYDLVSSPLKLSGGYIKAALENIVNLEDKVAAAMAEELSKQEYKNTSSKEELTALVESSKILQEVILKLNEKPQTVININANGSGDAFYGDKIMGDKFSGDKVVGEKIEIDDQ</sequence>
<proteinExistence type="predicted"/>
<keyword evidence="2" id="KW-1185">Reference proteome</keyword>
<name>A0ABX3D4Q6_9VIBR</name>
<evidence type="ECO:0000313" key="2">
    <source>
        <dbReference type="Proteomes" id="UP000180133"/>
    </source>
</evidence>
<reference evidence="1 2" key="1">
    <citation type="submission" date="2016-09" db="EMBL/GenBank/DDBJ databases">
        <title>Isolation, identification and antibiotic sensitivity analysis of bacterial pathogen from juvenile Hippocampus erectus with tail-rotted disease.</title>
        <authorList>
            <person name="Yang Q."/>
        </authorList>
    </citation>
    <scope>NUCLEOTIDE SEQUENCE [LARGE SCALE GENOMIC DNA]</scope>
    <source>
        <strain evidence="1 2">HM-10</strain>
    </source>
</reference>
<dbReference type="Proteomes" id="UP000180133">
    <property type="component" value="Unassembled WGS sequence"/>
</dbReference>
<organism evidence="1 2">
    <name type="scientific">Vibrio rotiferianus</name>
    <dbReference type="NCBI Taxonomy" id="190895"/>
    <lineage>
        <taxon>Bacteria</taxon>
        <taxon>Pseudomonadati</taxon>
        <taxon>Pseudomonadota</taxon>
        <taxon>Gammaproteobacteria</taxon>
        <taxon>Vibrionales</taxon>
        <taxon>Vibrionaceae</taxon>
        <taxon>Vibrio</taxon>
    </lineage>
</organism>
<dbReference type="EMBL" id="MKFT01000034">
    <property type="protein sequence ID" value="OHY90175.1"/>
    <property type="molecule type" value="Genomic_DNA"/>
</dbReference>
<accession>A0ABX3D4Q6</accession>
<comment type="caution">
    <text evidence="1">The sequence shown here is derived from an EMBL/GenBank/DDBJ whole genome shotgun (WGS) entry which is preliminary data.</text>
</comment>
<dbReference type="RefSeq" id="WP_071234935.1">
    <property type="nucleotide sequence ID" value="NZ_KV861317.1"/>
</dbReference>
<gene>
    <name evidence="1" type="ORF">BI375_07975</name>
</gene>
<protein>
    <submittedName>
        <fullName evidence="1">Uncharacterized protein</fullName>
    </submittedName>
</protein>
<dbReference type="Pfam" id="PF20701">
    <property type="entry name" value="HetE-N"/>
    <property type="match status" value="1"/>
</dbReference>
<evidence type="ECO:0000313" key="1">
    <source>
        <dbReference type="EMBL" id="OHY90175.1"/>
    </source>
</evidence>